<evidence type="ECO:0000313" key="3">
    <source>
        <dbReference type="EMBL" id="SUP80740.1"/>
    </source>
</evidence>
<dbReference type="Pfam" id="PF11795">
    <property type="entry name" value="DUF3322"/>
    <property type="match status" value="1"/>
</dbReference>
<protein>
    <submittedName>
        <fullName evidence="3">Uncharacterized protein conserved in bacteria</fullName>
    </submittedName>
</protein>
<evidence type="ECO:0000313" key="4">
    <source>
        <dbReference type="Proteomes" id="UP000255087"/>
    </source>
</evidence>
<proteinExistence type="predicted"/>
<dbReference type="Pfam" id="PF09983">
    <property type="entry name" value="JetD_C"/>
    <property type="match status" value="1"/>
</dbReference>
<name>A0A380Q4I8_YERPU</name>
<sequence>MEENAQQCTEKYISARSQHPTWILLASRRAPLVLGCLRAMFKTSHDGIPMEDALQALAGILSAHASQELYEIEPDNTHLQAGRELREWIKRRLVVEREGRIFATDALEVAIQFVESLDIVEWESVSYRASLTPVSIPVRWCLRTPSEWINAASNRQVSQEFQQLEHLVAQVDKSFHALLINQRALWLHKDPHEVITAANLACKLTPGCAQGRPLRLLSESGVDTKFFERNYSLLTKLLDERFEGEASGQGLATFLDAFEESSHWVLVTPLAPGILPFNMSKVTTTELASVDLPCSRILIVENEHCIHQLPQLPDTIAILGSGLDLQWLISPNLKSKSIGYWGDMDTWGLLMLARARVFQPAITALLMGRLLFEHYASGSAVAEPVNAQQAVPEGLHHHEADFYRYLLSQPRGRLEQEYLPRDVVEMALTEWVGHISL</sequence>
<feature type="domain" description="Wadjet protein JetD C-terminal" evidence="1">
    <location>
        <begin position="258"/>
        <end position="428"/>
    </location>
</feature>
<dbReference type="InterPro" id="IPR024537">
    <property type="entry name" value="DUF3322"/>
</dbReference>
<dbReference type="RefSeq" id="WP_115115112.1">
    <property type="nucleotide sequence ID" value="NZ_UHJC01000001.1"/>
</dbReference>
<evidence type="ECO:0000259" key="2">
    <source>
        <dbReference type="Pfam" id="PF11795"/>
    </source>
</evidence>
<evidence type="ECO:0000259" key="1">
    <source>
        <dbReference type="Pfam" id="PF09983"/>
    </source>
</evidence>
<dbReference type="Proteomes" id="UP000255087">
    <property type="component" value="Unassembled WGS sequence"/>
</dbReference>
<gene>
    <name evidence="3" type="ORF">NCTC8580_00808</name>
</gene>
<dbReference type="EMBL" id="UHJC01000001">
    <property type="protein sequence ID" value="SUP80740.1"/>
    <property type="molecule type" value="Genomic_DNA"/>
</dbReference>
<reference evidence="3 4" key="1">
    <citation type="submission" date="2018-06" db="EMBL/GenBank/DDBJ databases">
        <authorList>
            <consortium name="Pathogen Informatics"/>
            <person name="Doyle S."/>
        </authorList>
    </citation>
    <scope>NUCLEOTIDE SEQUENCE [LARGE SCALE GENOMIC DNA]</scope>
    <source>
        <strain evidence="3 4">NCTC8580</strain>
    </source>
</reference>
<feature type="domain" description="DUF3322" evidence="2">
    <location>
        <begin position="118"/>
        <end position="239"/>
    </location>
</feature>
<dbReference type="AlphaFoldDB" id="A0A380Q4I8"/>
<organism evidence="3 4">
    <name type="scientific">Yersinia pseudotuberculosis</name>
    <dbReference type="NCBI Taxonomy" id="633"/>
    <lineage>
        <taxon>Bacteria</taxon>
        <taxon>Pseudomonadati</taxon>
        <taxon>Pseudomonadota</taxon>
        <taxon>Gammaproteobacteria</taxon>
        <taxon>Enterobacterales</taxon>
        <taxon>Yersiniaceae</taxon>
        <taxon>Yersinia</taxon>
    </lineage>
</organism>
<accession>A0A380Q4I8</accession>
<dbReference type="InterPro" id="IPR024534">
    <property type="entry name" value="JetD_C"/>
</dbReference>